<dbReference type="GO" id="GO:0046961">
    <property type="term" value="F:proton-transporting ATPase activity, rotational mechanism"/>
    <property type="evidence" value="ECO:0007669"/>
    <property type="project" value="TreeGrafter"/>
</dbReference>
<dbReference type="NCBIfam" id="TIGR01144">
    <property type="entry name" value="ATP_synt_b"/>
    <property type="match status" value="1"/>
</dbReference>
<dbReference type="GO" id="GO:0046933">
    <property type="term" value="F:proton-transporting ATP synthase activity, rotational mechanism"/>
    <property type="evidence" value="ECO:0007669"/>
    <property type="project" value="UniProtKB-UniRule"/>
</dbReference>
<keyword evidence="4 14" id="KW-1003">Cell membrane</keyword>
<keyword evidence="7 14" id="KW-0375">Hydrogen ion transport</keyword>
<dbReference type="AlphaFoldDB" id="C7MKU7"/>
<keyword evidence="5 14" id="KW-0138">CF(0)</keyword>
<evidence type="ECO:0000256" key="8">
    <source>
        <dbReference type="ARBA" id="ARBA00022989"/>
    </source>
</evidence>
<dbReference type="GO" id="GO:0045259">
    <property type="term" value="C:proton-transporting ATP synthase complex"/>
    <property type="evidence" value="ECO:0007669"/>
    <property type="project" value="UniProtKB-KW"/>
</dbReference>
<feature type="coiled-coil region" evidence="16">
    <location>
        <begin position="70"/>
        <end position="115"/>
    </location>
</feature>
<feature type="transmembrane region" description="Helical" evidence="14">
    <location>
        <begin position="46"/>
        <end position="66"/>
    </location>
</feature>
<evidence type="ECO:0000256" key="11">
    <source>
        <dbReference type="ARBA" id="ARBA00023310"/>
    </source>
</evidence>
<evidence type="ECO:0000256" key="5">
    <source>
        <dbReference type="ARBA" id="ARBA00022547"/>
    </source>
</evidence>
<dbReference type="InterPro" id="IPR005864">
    <property type="entry name" value="ATP_synth_F0_bsu_bac"/>
</dbReference>
<evidence type="ECO:0000256" key="17">
    <source>
        <dbReference type="SAM" id="SignalP"/>
    </source>
</evidence>
<dbReference type="PANTHER" id="PTHR33445">
    <property type="entry name" value="ATP SYNTHASE SUBUNIT B', CHLOROPLASTIC"/>
    <property type="match status" value="1"/>
</dbReference>
<dbReference type="GO" id="GO:0005886">
    <property type="term" value="C:plasma membrane"/>
    <property type="evidence" value="ECO:0007669"/>
    <property type="project" value="UniProtKB-SubCell"/>
</dbReference>
<keyword evidence="9 14" id="KW-0406">Ion transport</keyword>
<comment type="function">
    <text evidence="14">Component of the F(0) channel, it forms part of the peripheral stalk, linking F(1) to F(0).</text>
</comment>
<dbReference type="Gene3D" id="6.10.250.1580">
    <property type="match status" value="1"/>
</dbReference>
<keyword evidence="3 14" id="KW-0813">Transport</keyword>
<evidence type="ECO:0000256" key="16">
    <source>
        <dbReference type="SAM" id="Coils"/>
    </source>
</evidence>
<comment type="similarity">
    <text evidence="2 14 15">Belongs to the ATPase B chain family.</text>
</comment>
<proteinExistence type="inferred from homology"/>
<keyword evidence="6 14" id="KW-0812">Transmembrane</keyword>
<comment type="subcellular location">
    <subcellularLocation>
        <location evidence="1 14">Cell membrane</location>
        <topology evidence="1 14">Single-pass membrane protein</topology>
    </subcellularLocation>
</comment>
<keyword evidence="16" id="KW-0175">Coiled coil</keyword>
<evidence type="ECO:0000256" key="3">
    <source>
        <dbReference type="ARBA" id="ARBA00022448"/>
    </source>
</evidence>
<evidence type="ECO:0000256" key="15">
    <source>
        <dbReference type="RuleBase" id="RU003848"/>
    </source>
</evidence>
<accession>C7MKU7</accession>
<evidence type="ECO:0000256" key="12">
    <source>
        <dbReference type="ARBA" id="ARBA00025198"/>
    </source>
</evidence>
<dbReference type="HOGENOM" id="CLU_079215_5_1_11"/>
<dbReference type="EMBL" id="CP001682">
    <property type="protein sequence ID" value="ACU94894.1"/>
    <property type="molecule type" value="Genomic_DNA"/>
</dbReference>
<evidence type="ECO:0000256" key="13">
    <source>
        <dbReference type="ARBA" id="ARBA00025830"/>
    </source>
</evidence>
<evidence type="ECO:0000256" key="2">
    <source>
        <dbReference type="ARBA" id="ARBA00005513"/>
    </source>
</evidence>
<dbReference type="InterPro" id="IPR050059">
    <property type="entry name" value="ATP_synthase_B_chain"/>
</dbReference>
<reference evidence="18 19" key="1">
    <citation type="journal article" date="2009" name="Stand. Genomic Sci.">
        <title>Complete genome sequence of Cryptobacterium curtum type strain (12-3).</title>
        <authorList>
            <person name="Mavrommatis K."/>
            <person name="Pukall R."/>
            <person name="Rohde C."/>
            <person name="Chen F."/>
            <person name="Sims D."/>
            <person name="Brettin T."/>
            <person name="Kuske C."/>
            <person name="Detter J.C."/>
            <person name="Han C."/>
            <person name="Lapidus A."/>
            <person name="Copeland A."/>
            <person name="Glavina Del Rio T."/>
            <person name="Nolan M."/>
            <person name="Lucas S."/>
            <person name="Tice H."/>
            <person name="Cheng J.F."/>
            <person name="Bruce D."/>
            <person name="Goodwin L."/>
            <person name="Pitluck S."/>
            <person name="Ovchinnikova G."/>
            <person name="Pati A."/>
            <person name="Ivanova N."/>
            <person name="Chen A."/>
            <person name="Palaniappan K."/>
            <person name="Chain P."/>
            <person name="D'haeseleer P."/>
            <person name="Goker M."/>
            <person name="Bristow J."/>
            <person name="Eisen J.A."/>
            <person name="Markowitz V."/>
            <person name="Hugenholtz P."/>
            <person name="Rohde M."/>
            <person name="Klenk H.P."/>
            <person name="Kyrpides N.C."/>
        </authorList>
    </citation>
    <scope>NUCLEOTIDE SEQUENCE [LARGE SCALE GENOMIC DNA]</scope>
    <source>
        <strain evidence="19">ATCC 700683 / DSM 15641 / 12-3</strain>
    </source>
</reference>
<keyword evidence="19" id="KW-1185">Reference proteome</keyword>
<keyword evidence="10 14" id="KW-0472">Membrane</keyword>
<comment type="function">
    <text evidence="12 14">F(1)F(0) ATP synthase produces ATP from ADP in the presence of a proton or sodium gradient. F-type ATPases consist of two structural domains, F(1) containing the extramembraneous catalytic core and F(0) containing the membrane proton channel, linked together by a central stalk and a peripheral stalk. During catalysis, ATP synthesis in the catalytic domain of F(1) is coupled via a rotary mechanism of the central stalk subunits to proton translocation.</text>
</comment>
<evidence type="ECO:0000256" key="9">
    <source>
        <dbReference type="ARBA" id="ARBA00023065"/>
    </source>
</evidence>
<protein>
    <recommendedName>
        <fullName evidence="14">ATP synthase subunit b</fullName>
    </recommendedName>
    <alternativeName>
        <fullName evidence="14">ATP synthase F(0) sector subunit b</fullName>
    </alternativeName>
    <alternativeName>
        <fullName evidence="14">ATPase subunit I</fullName>
    </alternativeName>
    <alternativeName>
        <fullName evidence="14">F-type ATPase subunit b</fullName>
        <shortName evidence="14">F-ATPase subunit b</shortName>
    </alternativeName>
</protein>
<evidence type="ECO:0000313" key="18">
    <source>
        <dbReference type="EMBL" id="ACU94894.1"/>
    </source>
</evidence>
<sequence>MNIKNGKRIIASGAFAAVAASALCPVPAFAASGIEAIMPVMDEFIPMLVAFIILWIILAKFGWPLFDKMLVKRENTIKESLEKSEEARQESERVLAQYKQELAEAKATAAQIVADAKAAGTAAKADITAQAQREASDMIAKAQVAIDAEKKAAIAELQGSVADVSIAVASKLIGSDLSDDEHRALIERYVNEAGSFNAR</sequence>
<keyword evidence="17" id="KW-0732">Signal</keyword>
<dbReference type="CDD" id="cd06503">
    <property type="entry name" value="ATP-synt_Fo_b"/>
    <property type="match status" value="1"/>
</dbReference>
<name>C7MKU7_CRYCD</name>
<dbReference type="InterPro" id="IPR002146">
    <property type="entry name" value="ATP_synth_b/b'su_bac/chlpt"/>
</dbReference>
<evidence type="ECO:0000256" key="14">
    <source>
        <dbReference type="HAMAP-Rule" id="MF_01398"/>
    </source>
</evidence>
<dbReference type="PANTHER" id="PTHR33445:SF1">
    <property type="entry name" value="ATP SYNTHASE SUBUNIT B"/>
    <property type="match status" value="1"/>
</dbReference>
<evidence type="ECO:0000256" key="10">
    <source>
        <dbReference type="ARBA" id="ARBA00023136"/>
    </source>
</evidence>
<dbReference type="Pfam" id="PF00430">
    <property type="entry name" value="ATP-synt_B"/>
    <property type="match status" value="1"/>
</dbReference>
<evidence type="ECO:0000313" key="19">
    <source>
        <dbReference type="Proteomes" id="UP000000954"/>
    </source>
</evidence>
<feature type="chain" id="PRO_5002979452" description="ATP synthase subunit b" evidence="17">
    <location>
        <begin position="31"/>
        <end position="199"/>
    </location>
</feature>
<evidence type="ECO:0000256" key="6">
    <source>
        <dbReference type="ARBA" id="ARBA00022692"/>
    </source>
</evidence>
<keyword evidence="11 14" id="KW-0066">ATP synthesis</keyword>
<dbReference type="InterPro" id="IPR028987">
    <property type="entry name" value="ATP_synth_B-like_membr_sf"/>
</dbReference>
<evidence type="ECO:0000256" key="1">
    <source>
        <dbReference type="ARBA" id="ARBA00004162"/>
    </source>
</evidence>
<dbReference type="eggNOG" id="COG0711">
    <property type="taxonomic scope" value="Bacteria"/>
</dbReference>
<dbReference type="Proteomes" id="UP000000954">
    <property type="component" value="Chromosome"/>
</dbReference>
<dbReference type="KEGG" id="ccu:Ccur_12090"/>
<evidence type="ECO:0000256" key="7">
    <source>
        <dbReference type="ARBA" id="ARBA00022781"/>
    </source>
</evidence>
<evidence type="ECO:0000256" key="4">
    <source>
        <dbReference type="ARBA" id="ARBA00022475"/>
    </source>
</evidence>
<dbReference type="SUPFAM" id="SSF81573">
    <property type="entry name" value="F1F0 ATP synthase subunit B, membrane domain"/>
    <property type="match status" value="1"/>
</dbReference>
<dbReference type="STRING" id="469378.Ccur_12090"/>
<dbReference type="HAMAP" id="MF_01398">
    <property type="entry name" value="ATP_synth_b_bprime"/>
    <property type="match status" value="1"/>
</dbReference>
<comment type="subunit">
    <text evidence="13 14">F-type ATPases have 2 components, F(1) - the catalytic core - and F(0) - the membrane proton channel. F(1) has five subunits: alpha(3), beta(3), gamma(1), delta(1), epsilon(1). F(0) has three main subunits: a(1), b(2) and c(10-14). The alpha and beta chains form an alternating ring which encloses part of the gamma chain. F(1) is attached to F(0) by a central stalk formed by the gamma and epsilon chains, while a peripheral stalk is formed by the delta and b chains.</text>
</comment>
<keyword evidence="8 14" id="KW-1133">Transmembrane helix</keyword>
<gene>
    <name evidence="14" type="primary">atpF</name>
    <name evidence="18" type="ordered locus">Ccur_12090</name>
</gene>
<feature type="signal peptide" evidence="17">
    <location>
        <begin position="1"/>
        <end position="30"/>
    </location>
</feature>
<organism evidence="18 19">
    <name type="scientific">Cryptobacterium curtum (strain ATCC 700683 / DSM 15641 / CCUG 43107 / 12-3)</name>
    <dbReference type="NCBI Taxonomy" id="469378"/>
    <lineage>
        <taxon>Bacteria</taxon>
        <taxon>Bacillati</taxon>
        <taxon>Actinomycetota</taxon>
        <taxon>Coriobacteriia</taxon>
        <taxon>Eggerthellales</taxon>
        <taxon>Eggerthellaceae</taxon>
        <taxon>Cryptobacterium</taxon>
    </lineage>
</organism>